<evidence type="ECO:0000256" key="1">
    <source>
        <dbReference type="SAM" id="SignalP"/>
    </source>
</evidence>
<dbReference type="EMBL" id="MSCH01000003">
    <property type="protein sequence ID" value="PQJ53740.1"/>
    <property type="molecule type" value="Genomic_DNA"/>
</dbReference>
<feature type="signal peptide" evidence="1">
    <location>
        <begin position="1"/>
        <end position="25"/>
    </location>
</feature>
<dbReference type="RefSeq" id="WP_105052235.1">
    <property type="nucleotide sequence ID" value="NZ_BMYG01000002.1"/>
</dbReference>
<organism evidence="2 3">
    <name type="scientific">Psychrosphaera saromensis</name>
    <dbReference type="NCBI Taxonomy" id="716813"/>
    <lineage>
        <taxon>Bacteria</taxon>
        <taxon>Pseudomonadati</taxon>
        <taxon>Pseudomonadota</taxon>
        <taxon>Gammaproteobacteria</taxon>
        <taxon>Alteromonadales</taxon>
        <taxon>Pseudoalteromonadaceae</taxon>
        <taxon>Psychrosphaera</taxon>
    </lineage>
</organism>
<comment type="caution">
    <text evidence="2">The sequence shown here is derived from an EMBL/GenBank/DDBJ whole genome shotgun (WGS) entry which is preliminary data.</text>
</comment>
<evidence type="ECO:0000313" key="3">
    <source>
        <dbReference type="Proteomes" id="UP000239007"/>
    </source>
</evidence>
<evidence type="ECO:0000313" key="2">
    <source>
        <dbReference type="EMBL" id="PQJ53740.1"/>
    </source>
</evidence>
<sequence length="376" mass="41977">MLTRKYAAVLFFACILSVLFLSGCASTTTNSSVALNPPISMMLSPQYRSCIANTPSYLLTSEGIGLTEQAAATSARASLVQQIKVDVKVDDNLQLSKSDTLTTNYQLNASTQSAILLTNSIVLCKEFNSNQVRVFVGYDNRNLDMKLQSVLTKRKVEFLSQLRGSRLLIHSNVFKHLDSSKNNKNDNRQLIVSLSRKNDIWYFNIGNDVIALTPEELIKLTSFENVGEISLIARSGQIYKDNRLKNGDVFKIKYIESLSDNSYFSMFIQAEDGSVSLLYENLKFHNGAIELPEIQACMSYDDDGGCQSLSGISKDKLIAITSNSRIDTLQIEQMQHSYNQNQAVNRYQLPELIASLSEVENVNITSAFVFVTPYNN</sequence>
<keyword evidence="1" id="KW-0732">Signal</keyword>
<feature type="chain" id="PRO_5015485515" evidence="1">
    <location>
        <begin position="26"/>
        <end position="376"/>
    </location>
</feature>
<protein>
    <submittedName>
        <fullName evidence="2">Uncharacterized protein</fullName>
    </submittedName>
</protein>
<name>A0A2S7UWU2_9GAMM</name>
<reference evidence="2 3" key="1">
    <citation type="submission" date="2016-12" db="EMBL/GenBank/DDBJ databases">
        <title>Diversity of luminous bacteria.</title>
        <authorList>
            <person name="Yoshizawa S."/>
            <person name="Kogure K."/>
        </authorList>
    </citation>
    <scope>NUCLEOTIDE SEQUENCE [LARGE SCALE GENOMIC DNA]</scope>
    <source>
        <strain evidence="2 3">SA4-48</strain>
    </source>
</reference>
<gene>
    <name evidence="2" type="ORF">BTO11_08740</name>
</gene>
<proteinExistence type="predicted"/>
<dbReference type="Proteomes" id="UP000239007">
    <property type="component" value="Unassembled WGS sequence"/>
</dbReference>
<keyword evidence="3" id="KW-1185">Reference proteome</keyword>
<accession>A0A2S7UWU2</accession>
<dbReference type="AlphaFoldDB" id="A0A2S7UWU2"/>
<dbReference type="PROSITE" id="PS51257">
    <property type="entry name" value="PROKAR_LIPOPROTEIN"/>
    <property type="match status" value="1"/>
</dbReference>